<feature type="compositionally biased region" description="Basic and acidic residues" evidence="1">
    <location>
        <begin position="149"/>
        <end position="163"/>
    </location>
</feature>
<accession>A0AAE0HAX8</accession>
<feature type="compositionally biased region" description="Pro residues" evidence="1">
    <location>
        <begin position="250"/>
        <end position="267"/>
    </location>
</feature>
<sequence>MRHCSRVRMGLELPCPINLSEVLYMFHPDTMPSIDAISRPVSPKTIPHHDCSTEGARLRPPLRLSTTMPPAKPRPSSFCQPASPASTYMKAVQALDPPPAGRPSPRALLSPPRPTEARDTGNPAVPPLRGRRSPPHSRGRLPLTGVKTVQERSLARPSQDRGKHTTRAAPPPPPRRDPYRAAEQRPLAARPPAPTNRPTSHHLLPHHRLLPFHTRLLPRRRLLPYNHLPPFPHPHPHHHSLPSHDDNLPPHHPPSLPLPPLNPPPKPDPCRPDRSNPLPQPLPRGADPRHTRHRRHHRLFFV</sequence>
<dbReference type="EMBL" id="JAUEPN010000007">
    <property type="protein sequence ID" value="KAK3292206.1"/>
    <property type="molecule type" value="Genomic_DNA"/>
</dbReference>
<gene>
    <name evidence="2" type="ORF">B0H64DRAFT_224063</name>
</gene>
<dbReference type="RefSeq" id="XP_062655720.1">
    <property type="nucleotide sequence ID" value="XM_062799610.1"/>
</dbReference>
<organism evidence="2 3">
    <name type="scientific">Chaetomium fimeti</name>
    <dbReference type="NCBI Taxonomy" id="1854472"/>
    <lineage>
        <taxon>Eukaryota</taxon>
        <taxon>Fungi</taxon>
        <taxon>Dikarya</taxon>
        <taxon>Ascomycota</taxon>
        <taxon>Pezizomycotina</taxon>
        <taxon>Sordariomycetes</taxon>
        <taxon>Sordariomycetidae</taxon>
        <taxon>Sordariales</taxon>
        <taxon>Chaetomiaceae</taxon>
        <taxon>Chaetomium</taxon>
    </lineage>
</organism>
<feature type="compositionally biased region" description="Basic residues" evidence="1">
    <location>
        <begin position="129"/>
        <end position="139"/>
    </location>
</feature>
<reference evidence="2" key="2">
    <citation type="submission" date="2023-06" db="EMBL/GenBank/DDBJ databases">
        <authorList>
            <consortium name="Lawrence Berkeley National Laboratory"/>
            <person name="Haridas S."/>
            <person name="Hensen N."/>
            <person name="Bonometti L."/>
            <person name="Westerberg I."/>
            <person name="Brannstrom I.O."/>
            <person name="Guillou S."/>
            <person name="Cros-Aarteil S."/>
            <person name="Calhoun S."/>
            <person name="Kuo A."/>
            <person name="Mondo S."/>
            <person name="Pangilinan J."/>
            <person name="Riley R."/>
            <person name="Labutti K."/>
            <person name="Andreopoulos B."/>
            <person name="Lipzen A."/>
            <person name="Chen C."/>
            <person name="Yanf M."/>
            <person name="Daum C."/>
            <person name="Ng V."/>
            <person name="Clum A."/>
            <person name="Steindorff A."/>
            <person name="Ohm R."/>
            <person name="Martin F."/>
            <person name="Silar P."/>
            <person name="Natvig D."/>
            <person name="Lalanne C."/>
            <person name="Gautier V."/>
            <person name="Ament-Velasquez S.L."/>
            <person name="Kruys A."/>
            <person name="Hutchinson M.I."/>
            <person name="Powell A.J."/>
            <person name="Barry K."/>
            <person name="Miller A.N."/>
            <person name="Grigoriev I.V."/>
            <person name="Debuchy R."/>
            <person name="Gladieux P."/>
            <person name="Thoren M.H."/>
            <person name="Johannesson H."/>
        </authorList>
    </citation>
    <scope>NUCLEOTIDE SEQUENCE</scope>
    <source>
        <strain evidence="2">CBS 168.71</strain>
    </source>
</reference>
<dbReference type="Proteomes" id="UP001278766">
    <property type="component" value="Unassembled WGS sequence"/>
</dbReference>
<reference evidence="2" key="1">
    <citation type="journal article" date="2023" name="Mol. Phylogenet. Evol.">
        <title>Genome-scale phylogeny and comparative genomics of the fungal order Sordariales.</title>
        <authorList>
            <person name="Hensen N."/>
            <person name="Bonometti L."/>
            <person name="Westerberg I."/>
            <person name="Brannstrom I.O."/>
            <person name="Guillou S."/>
            <person name="Cros-Aarteil S."/>
            <person name="Calhoun S."/>
            <person name="Haridas S."/>
            <person name="Kuo A."/>
            <person name="Mondo S."/>
            <person name="Pangilinan J."/>
            <person name="Riley R."/>
            <person name="LaButti K."/>
            <person name="Andreopoulos B."/>
            <person name="Lipzen A."/>
            <person name="Chen C."/>
            <person name="Yan M."/>
            <person name="Daum C."/>
            <person name="Ng V."/>
            <person name="Clum A."/>
            <person name="Steindorff A."/>
            <person name="Ohm R.A."/>
            <person name="Martin F."/>
            <person name="Silar P."/>
            <person name="Natvig D.O."/>
            <person name="Lalanne C."/>
            <person name="Gautier V."/>
            <person name="Ament-Velasquez S.L."/>
            <person name="Kruys A."/>
            <person name="Hutchinson M.I."/>
            <person name="Powell A.J."/>
            <person name="Barry K."/>
            <person name="Miller A.N."/>
            <person name="Grigoriev I.V."/>
            <person name="Debuchy R."/>
            <person name="Gladieux P."/>
            <person name="Hiltunen Thoren M."/>
            <person name="Johannesson H."/>
        </authorList>
    </citation>
    <scope>NUCLEOTIDE SEQUENCE</scope>
    <source>
        <strain evidence="2">CBS 168.71</strain>
    </source>
</reference>
<evidence type="ECO:0000313" key="3">
    <source>
        <dbReference type="Proteomes" id="UP001278766"/>
    </source>
</evidence>
<dbReference type="GeneID" id="87836558"/>
<evidence type="ECO:0000313" key="2">
    <source>
        <dbReference type="EMBL" id="KAK3292206.1"/>
    </source>
</evidence>
<comment type="caution">
    <text evidence="2">The sequence shown here is derived from an EMBL/GenBank/DDBJ whole genome shotgun (WGS) entry which is preliminary data.</text>
</comment>
<feature type="compositionally biased region" description="Polar residues" evidence="1">
    <location>
        <begin position="77"/>
        <end position="86"/>
    </location>
</feature>
<feature type="compositionally biased region" description="Basic residues" evidence="1">
    <location>
        <begin position="290"/>
        <end position="302"/>
    </location>
</feature>
<protein>
    <submittedName>
        <fullName evidence="2">Uncharacterized protein</fullName>
    </submittedName>
</protein>
<keyword evidence="3" id="KW-1185">Reference proteome</keyword>
<dbReference type="AlphaFoldDB" id="A0AAE0HAX8"/>
<feature type="compositionally biased region" description="Basic and acidic residues" evidence="1">
    <location>
        <begin position="174"/>
        <end position="183"/>
    </location>
</feature>
<proteinExistence type="predicted"/>
<feature type="region of interest" description="Disordered" evidence="1">
    <location>
        <begin position="234"/>
        <end position="302"/>
    </location>
</feature>
<feature type="region of interest" description="Disordered" evidence="1">
    <location>
        <begin position="41"/>
        <end position="206"/>
    </location>
</feature>
<name>A0AAE0HAX8_9PEZI</name>
<evidence type="ECO:0000256" key="1">
    <source>
        <dbReference type="SAM" id="MobiDB-lite"/>
    </source>
</evidence>